<feature type="transmembrane region" description="Helical" evidence="6">
    <location>
        <begin position="208"/>
        <end position="237"/>
    </location>
</feature>
<dbReference type="InterPro" id="IPR047218">
    <property type="entry name" value="YocR/YhdH-like"/>
</dbReference>
<reference evidence="7 8" key="1">
    <citation type="submission" date="2021-05" db="EMBL/GenBank/DDBJ databases">
        <title>Comparative genomic studies on the polysaccharide-degrading batcterial strains of the Flammeovirga genus.</title>
        <authorList>
            <person name="Zewei F."/>
            <person name="Zheng Z."/>
            <person name="Yu L."/>
            <person name="Ruyue G."/>
            <person name="Yanhong M."/>
            <person name="Yuanyuan C."/>
            <person name="Jingyan G."/>
            <person name="Wenjun H."/>
        </authorList>
    </citation>
    <scope>NUCLEOTIDE SEQUENCE [LARGE SCALE GENOMIC DNA]</scope>
    <source>
        <strain evidence="7 8">NBRC:100898</strain>
    </source>
</reference>
<feature type="transmembrane region" description="Helical" evidence="6">
    <location>
        <begin position="139"/>
        <end position="158"/>
    </location>
</feature>
<dbReference type="NCBIfam" id="NF037979">
    <property type="entry name" value="Na_transp"/>
    <property type="match status" value="1"/>
</dbReference>
<dbReference type="InterPro" id="IPR000175">
    <property type="entry name" value="Na/ntran_symport"/>
</dbReference>
<evidence type="ECO:0000256" key="5">
    <source>
        <dbReference type="ARBA" id="ARBA00023136"/>
    </source>
</evidence>
<evidence type="ECO:0000313" key="8">
    <source>
        <dbReference type="Proteomes" id="UP000678679"/>
    </source>
</evidence>
<feature type="transmembrane region" description="Helical" evidence="6">
    <location>
        <begin position="97"/>
        <end position="119"/>
    </location>
</feature>
<sequence length="480" mass="51314">MAGVSESSRGGFSNKIGFVLAAAGSAVGLGNIWKFPFEVADGGGGAFVAMYLAFCFLLCFPVMMAEIAIGRKTNKNAVGAFESNGHKNWSAVGKMGVLSGALILSFYNVVAGWAFGFALEMIAGNFAIGSNFGQFISDWHINLAFSSVFMFLTIYIVMKGVSGGIEKASKILMPSLLFLILALMGYALTQDGAMEGVAFYLVPDFSEITFDVAFSAMGQAFFSLSLGMGALITYGSYVGKKDNIAHSTAMILLTDVGIAFIAGLMMFAFIYSQGLQGTSGGAGLIFTVLPSAFESLGPVLGRVIGAAFFILLSFAALTSTVSLLEVPVAYVVDEHEVRRSRAVWIVGGLIFLLGIPSMLGNGTVDFFNNFITYSSGKTVNFMTFIENLASDTFLPLGGFFIALYTAWVWRGDNFKKELEQGNPGFGDTILGKYSIFALKFLVPIILGAITMVTISDKFLGLDLLEITRNLINDLMKLINA</sequence>
<dbReference type="EMBL" id="CP076132">
    <property type="protein sequence ID" value="QWG01536.1"/>
    <property type="molecule type" value="Genomic_DNA"/>
</dbReference>
<evidence type="ECO:0000256" key="3">
    <source>
        <dbReference type="ARBA" id="ARBA00022692"/>
    </source>
</evidence>
<feature type="transmembrane region" description="Helical" evidence="6">
    <location>
        <begin position="303"/>
        <end position="330"/>
    </location>
</feature>
<dbReference type="PANTHER" id="PTHR42948:SF1">
    <property type="entry name" value="TRANSPORTER"/>
    <property type="match status" value="1"/>
</dbReference>
<protein>
    <submittedName>
        <fullName evidence="7">Sodium-dependent transporter</fullName>
    </submittedName>
</protein>
<keyword evidence="2" id="KW-0813">Transport</keyword>
<feature type="transmembrane region" description="Helical" evidence="6">
    <location>
        <begin position="170"/>
        <end position="188"/>
    </location>
</feature>
<comment type="subcellular location">
    <subcellularLocation>
        <location evidence="1">Membrane</location>
        <topology evidence="1">Multi-pass membrane protein</topology>
    </subcellularLocation>
</comment>
<keyword evidence="3 6" id="KW-0812">Transmembrane</keyword>
<feature type="transmembrane region" description="Helical" evidence="6">
    <location>
        <begin position="430"/>
        <end position="454"/>
    </location>
</feature>
<name>A0AAX1N2L0_9BACT</name>
<evidence type="ECO:0000256" key="4">
    <source>
        <dbReference type="ARBA" id="ARBA00022989"/>
    </source>
</evidence>
<dbReference type="PRINTS" id="PR00176">
    <property type="entry name" value="NANEUSMPORT"/>
</dbReference>
<dbReference type="Pfam" id="PF00209">
    <property type="entry name" value="SNF"/>
    <property type="match status" value="2"/>
</dbReference>
<evidence type="ECO:0000256" key="2">
    <source>
        <dbReference type="ARBA" id="ARBA00022448"/>
    </source>
</evidence>
<accession>A0AAX1N2L0</accession>
<feature type="transmembrane region" description="Helical" evidence="6">
    <location>
        <begin position="45"/>
        <end position="65"/>
    </location>
</feature>
<feature type="transmembrane region" description="Helical" evidence="6">
    <location>
        <begin position="342"/>
        <end position="359"/>
    </location>
</feature>
<keyword evidence="5 6" id="KW-0472">Membrane</keyword>
<gene>
    <name evidence="7" type="ORF">KMW28_18000</name>
</gene>
<dbReference type="Proteomes" id="UP000678679">
    <property type="component" value="Chromosome 1"/>
</dbReference>
<evidence type="ECO:0000256" key="1">
    <source>
        <dbReference type="ARBA" id="ARBA00004141"/>
    </source>
</evidence>
<evidence type="ECO:0000256" key="6">
    <source>
        <dbReference type="SAM" id="Phobius"/>
    </source>
</evidence>
<dbReference type="RefSeq" id="WP_169662997.1">
    <property type="nucleotide sequence ID" value="NZ_CP076132.1"/>
</dbReference>
<dbReference type="AlphaFoldDB" id="A0AAX1N2L0"/>
<dbReference type="PANTHER" id="PTHR42948">
    <property type="entry name" value="TRANSPORTER"/>
    <property type="match status" value="1"/>
</dbReference>
<dbReference type="PROSITE" id="PS50267">
    <property type="entry name" value="NA_NEUROTRAN_SYMP_3"/>
    <property type="match status" value="1"/>
</dbReference>
<proteinExistence type="predicted"/>
<keyword evidence="4 6" id="KW-1133">Transmembrane helix</keyword>
<dbReference type="GO" id="GO:0016020">
    <property type="term" value="C:membrane"/>
    <property type="evidence" value="ECO:0007669"/>
    <property type="project" value="UniProtKB-SubCell"/>
</dbReference>
<dbReference type="CDD" id="cd10336">
    <property type="entry name" value="SLC6sbd_Tyt1-Like"/>
    <property type="match status" value="1"/>
</dbReference>
<dbReference type="KEGG" id="fya:KMW28_18000"/>
<feature type="transmembrane region" description="Helical" evidence="6">
    <location>
        <begin position="249"/>
        <end position="271"/>
    </location>
</feature>
<feature type="transmembrane region" description="Helical" evidence="6">
    <location>
        <begin position="12"/>
        <end position="33"/>
    </location>
</feature>
<dbReference type="SUPFAM" id="SSF161070">
    <property type="entry name" value="SNF-like"/>
    <property type="match status" value="1"/>
</dbReference>
<dbReference type="InterPro" id="IPR037272">
    <property type="entry name" value="SNS_sf"/>
</dbReference>
<feature type="transmembrane region" description="Helical" evidence="6">
    <location>
        <begin position="392"/>
        <end position="409"/>
    </location>
</feature>
<evidence type="ECO:0000313" key="7">
    <source>
        <dbReference type="EMBL" id="QWG01536.1"/>
    </source>
</evidence>
<keyword evidence="8" id="KW-1185">Reference proteome</keyword>
<organism evidence="7 8">
    <name type="scientific">Flammeovirga yaeyamensis</name>
    <dbReference type="NCBI Taxonomy" id="367791"/>
    <lineage>
        <taxon>Bacteria</taxon>
        <taxon>Pseudomonadati</taxon>
        <taxon>Bacteroidota</taxon>
        <taxon>Cytophagia</taxon>
        <taxon>Cytophagales</taxon>
        <taxon>Flammeovirgaceae</taxon>
        <taxon>Flammeovirga</taxon>
    </lineage>
</organism>